<dbReference type="STRING" id="226910.UCMB321_2518"/>
<dbReference type="Gene3D" id="1.20.120.1630">
    <property type="match status" value="1"/>
</dbReference>
<evidence type="ECO:0000256" key="2">
    <source>
        <dbReference type="ARBA" id="ARBA00022692"/>
    </source>
</evidence>
<keyword evidence="3 5" id="KW-1133">Transmembrane helix</keyword>
<dbReference type="EMBL" id="JXDG01000033">
    <property type="protein sequence ID" value="KIH83776.1"/>
    <property type="molecule type" value="Genomic_DNA"/>
</dbReference>
<feature type="transmembrane region" description="Helical" evidence="5">
    <location>
        <begin position="71"/>
        <end position="90"/>
    </location>
</feature>
<keyword evidence="7" id="KW-1185">Reference proteome</keyword>
<evidence type="ECO:0000313" key="6">
    <source>
        <dbReference type="EMBL" id="KIH83776.1"/>
    </source>
</evidence>
<dbReference type="InterPro" id="IPR052527">
    <property type="entry name" value="Metal_cation-efflux_comp"/>
</dbReference>
<dbReference type="InterPro" id="IPR007318">
    <property type="entry name" value="Phopholipid_MeTrfase"/>
</dbReference>
<dbReference type="Pfam" id="PF04191">
    <property type="entry name" value="PEMT"/>
    <property type="match status" value="1"/>
</dbReference>
<organism evidence="6 7">
    <name type="scientific">Pseudomonas batumici</name>
    <dbReference type="NCBI Taxonomy" id="226910"/>
    <lineage>
        <taxon>Bacteria</taxon>
        <taxon>Pseudomonadati</taxon>
        <taxon>Pseudomonadota</taxon>
        <taxon>Gammaproteobacteria</taxon>
        <taxon>Pseudomonadales</taxon>
        <taxon>Pseudomonadaceae</taxon>
        <taxon>Pseudomonas</taxon>
    </lineage>
</organism>
<feature type="transmembrane region" description="Helical" evidence="5">
    <location>
        <begin position="7"/>
        <end position="26"/>
    </location>
</feature>
<feature type="transmembrane region" description="Helical" evidence="5">
    <location>
        <begin position="162"/>
        <end position="187"/>
    </location>
</feature>
<name>A0A0C2I3H6_9PSED</name>
<keyword evidence="2 5" id="KW-0812">Transmembrane</keyword>
<dbReference type="PANTHER" id="PTHR43847">
    <property type="entry name" value="BLL3993 PROTEIN"/>
    <property type="match status" value="1"/>
</dbReference>
<dbReference type="GO" id="GO:0012505">
    <property type="term" value="C:endomembrane system"/>
    <property type="evidence" value="ECO:0007669"/>
    <property type="project" value="UniProtKB-SubCell"/>
</dbReference>
<feature type="transmembrane region" description="Helical" evidence="5">
    <location>
        <begin position="102"/>
        <end position="120"/>
    </location>
</feature>
<comment type="subcellular location">
    <subcellularLocation>
        <location evidence="1">Endomembrane system</location>
        <topology evidence="1">Multi-pass membrane protein</topology>
    </subcellularLocation>
</comment>
<dbReference type="AlphaFoldDB" id="A0A0C2I3H6"/>
<evidence type="ECO:0000256" key="5">
    <source>
        <dbReference type="SAM" id="Phobius"/>
    </source>
</evidence>
<comment type="caution">
    <text evidence="6">The sequence shown here is derived from an EMBL/GenBank/DDBJ whole genome shotgun (WGS) entry which is preliminary data.</text>
</comment>
<sequence length="219" mass="24181">MKVSLRLAFFSIAATLAYLGLAVWAFGGWTAFMSRPPLLVIAVVTLLLAGSALFTEGNLSSGVREDRGNRWVIPAIGGLGLLLVVLAPWTDRLGWWTFGGEGMRWVGVLLFIVGGVLRMWPVFVLGKRFSGLVAIQPGHRLVTTGIYRTLRNPSYLGLLVNSLGWALAFRSGVGVLLTALTLIPLIARMRSEEALLKAEFGEEYEAYRSRTWRLLPWVY</sequence>
<reference evidence="6 7" key="1">
    <citation type="submission" date="2015-01" db="EMBL/GenBank/DDBJ databases">
        <title>Complete genome of Pseudomonas batumici UCM B-321 producer of the batumin antibiotic with strong antistaphilococcal and potential anticancer activity.</title>
        <authorList>
            <person name="Klochko V.V."/>
            <person name="Zelena L.B."/>
            <person name="Elena K.A."/>
            <person name="Reva O.N."/>
        </authorList>
    </citation>
    <scope>NUCLEOTIDE SEQUENCE [LARGE SCALE GENOMIC DNA]</scope>
    <source>
        <strain evidence="6 7">UCM B-321</strain>
    </source>
</reference>
<dbReference type="PANTHER" id="PTHR43847:SF1">
    <property type="entry name" value="BLL3993 PROTEIN"/>
    <property type="match status" value="1"/>
</dbReference>
<dbReference type="OrthoDB" id="5293276at2"/>
<dbReference type="PATRIC" id="fig|226910.6.peg.2506"/>
<proteinExistence type="predicted"/>
<accession>A0A0C2I3H6</accession>
<dbReference type="RefSeq" id="WP_040067138.1">
    <property type="nucleotide sequence ID" value="NZ_JXDG01000033.1"/>
</dbReference>
<keyword evidence="4 5" id="KW-0472">Membrane</keyword>
<evidence type="ECO:0000256" key="1">
    <source>
        <dbReference type="ARBA" id="ARBA00004127"/>
    </source>
</evidence>
<evidence type="ECO:0000313" key="7">
    <source>
        <dbReference type="Proteomes" id="UP000031535"/>
    </source>
</evidence>
<evidence type="ECO:0000256" key="4">
    <source>
        <dbReference type="ARBA" id="ARBA00023136"/>
    </source>
</evidence>
<evidence type="ECO:0000256" key="3">
    <source>
        <dbReference type="ARBA" id="ARBA00022989"/>
    </source>
</evidence>
<protein>
    <submittedName>
        <fullName evidence="6">Putative transmembrane protein</fullName>
    </submittedName>
</protein>
<gene>
    <name evidence="6" type="ORF">UCMB321_2518</name>
</gene>
<feature type="transmembrane region" description="Helical" evidence="5">
    <location>
        <begin position="38"/>
        <end position="59"/>
    </location>
</feature>
<dbReference type="Proteomes" id="UP000031535">
    <property type="component" value="Unassembled WGS sequence"/>
</dbReference>